<dbReference type="InterPro" id="IPR052927">
    <property type="entry name" value="DCC_oxidoreductase"/>
</dbReference>
<accession>A0A4P8HRR0</accession>
<dbReference type="AlphaFoldDB" id="A0A4P8HRR0"/>
<evidence type="ECO:0000313" key="1">
    <source>
        <dbReference type="EMBL" id="MBB3222290.1"/>
    </source>
</evidence>
<dbReference type="InterPro" id="IPR007263">
    <property type="entry name" value="DCC1-like"/>
</dbReference>
<reference evidence="2 3" key="1">
    <citation type="submission" date="2019-05" db="EMBL/GenBank/DDBJ databases">
        <title>Draft Genome Sequences of Six Type Strains of the Genus Massilia.</title>
        <authorList>
            <person name="Miess H."/>
            <person name="Frediansyhah A."/>
            <person name="Gross H."/>
        </authorList>
    </citation>
    <scope>NUCLEOTIDE SEQUENCE [LARGE SCALE GENOMIC DNA]</scope>
    <source>
        <strain evidence="2 3">DSMZ 26121</strain>
    </source>
</reference>
<keyword evidence="3" id="KW-1185">Reference proteome</keyword>
<dbReference type="Proteomes" id="UP000298763">
    <property type="component" value="Chromosome"/>
</dbReference>
<evidence type="ECO:0000313" key="2">
    <source>
        <dbReference type="EMBL" id="QCP12513.1"/>
    </source>
</evidence>
<dbReference type="GO" id="GO:0015035">
    <property type="term" value="F:protein-disulfide reductase activity"/>
    <property type="evidence" value="ECO:0007669"/>
    <property type="project" value="InterPro"/>
</dbReference>
<dbReference type="OrthoDB" id="9785438at2"/>
<dbReference type="EMBL" id="JACHXS010000005">
    <property type="protein sequence ID" value="MBB3222290.1"/>
    <property type="molecule type" value="Genomic_DNA"/>
</dbReference>
<dbReference type="Pfam" id="PF04134">
    <property type="entry name" value="DCC1-like"/>
    <property type="match status" value="1"/>
</dbReference>
<sequence length="133" mass="15140">MLIIFDGHCNFCNGWVRFVAKRDKAGLFNFATTHSITGSPIVRAAGMDPDDVESIILVDGDRRLLNSDAVLAIVSRLGGMWAMASVLRIVPRKVRDFCYRQFARRRYALFGKRDHCTLPPEELGQQLRERFLP</sequence>
<evidence type="ECO:0000313" key="3">
    <source>
        <dbReference type="Proteomes" id="UP000298763"/>
    </source>
</evidence>
<dbReference type="EMBL" id="CP040017">
    <property type="protein sequence ID" value="QCP12513.1"/>
    <property type="molecule type" value="Genomic_DNA"/>
</dbReference>
<reference evidence="1 4" key="2">
    <citation type="submission" date="2020-08" db="EMBL/GenBank/DDBJ databases">
        <title>Genomic Encyclopedia of Type Strains, Phase III (KMG-III): the genomes of soil and plant-associated and newly described type strains.</title>
        <authorList>
            <person name="Whitman W."/>
        </authorList>
    </citation>
    <scope>NUCLEOTIDE SEQUENCE [LARGE SCALE GENOMIC DNA]</scope>
    <source>
        <strain evidence="1 4">CECT 7753</strain>
    </source>
</reference>
<name>A0A4P8HRR0_9BURK</name>
<dbReference type="RefSeq" id="WP_137315347.1">
    <property type="nucleotide sequence ID" value="NZ_CP040017.1"/>
</dbReference>
<dbReference type="PANTHER" id="PTHR33639">
    <property type="entry name" value="THIOL-DISULFIDE OXIDOREDUCTASE DCC"/>
    <property type="match status" value="1"/>
</dbReference>
<gene>
    <name evidence="2" type="ORF">FCL38_20335</name>
    <name evidence="1" type="ORF">FHS02_003109</name>
</gene>
<evidence type="ECO:0000313" key="4">
    <source>
        <dbReference type="Proteomes" id="UP000584325"/>
    </source>
</evidence>
<protein>
    <submittedName>
        <fullName evidence="1">Putative DCC family thiol-disulfide oxidoreductase YuxK</fullName>
    </submittedName>
    <submittedName>
        <fullName evidence="2">Thiol-disulfide oxidoreductase DCC family protein</fullName>
    </submittedName>
</protein>
<proteinExistence type="predicted"/>
<dbReference type="Proteomes" id="UP000584325">
    <property type="component" value="Unassembled WGS sequence"/>
</dbReference>
<organism evidence="1 4">
    <name type="scientific">Pseudoduganella umbonata</name>
    <dbReference type="NCBI Taxonomy" id="864828"/>
    <lineage>
        <taxon>Bacteria</taxon>
        <taxon>Pseudomonadati</taxon>
        <taxon>Pseudomonadota</taxon>
        <taxon>Betaproteobacteria</taxon>
        <taxon>Burkholderiales</taxon>
        <taxon>Oxalobacteraceae</taxon>
        <taxon>Telluria group</taxon>
        <taxon>Pseudoduganella</taxon>
    </lineage>
</organism>
<dbReference type="PANTHER" id="PTHR33639:SF2">
    <property type="entry name" value="DUF393 DOMAIN-CONTAINING PROTEIN"/>
    <property type="match status" value="1"/>
</dbReference>